<feature type="compositionally biased region" description="Polar residues" evidence="1">
    <location>
        <begin position="114"/>
        <end position="137"/>
    </location>
</feature>
<gene>
    <name evidence="2" type="ORF">OEA41_004676</name>
</gene>
<feature type="region of interest" description="Disordered" evidence="1">
    <location>
        <begin position="38"/>
        <end position="297"/>
    </location>
</feature>
<evidence type="ECO:0000313" key="2">
    <source>
        <dbReference type="EMBL" id="KAK3168230.1"/>
    </source>
</evidence>
<proteinExistence type="predicted"/>
<name>A0AAD9YYA6_9LECA</name>
<organism evidence="2 3">
    <name type="scientific">Lepraria neglecta</name>
    <dbReference type="NCBI Taxonomy" id="209136"/>
    <lineage>
        <taxon>Eukaryota</taxon>
        <taxon>Fungi</taxon>
        <taxon>Dikarya</taxon>
        <taxon>Ascomycota</taxon>
        <taxon>Pezizomycotina</taxon>
        <taxon>Lecanoromycetes</taxon>
        <taxon>OSLEUM clade</taxon>
        <taxon>Lecanoromycetidae</taxon>
        <taxon>Lecanorales</taxon>
        <taxon>Lecanorineae</taxon>
        <taxon>Stereocaulaceae</taxon>
        <taxon>Lepraria</taxon>
    </lineage>
</organism>
<feature type="compositionally biased region" description="Polar residues" evidence="1">
    <location>
        <begin position="218"/>
        <end position="231"/>
    </location>
</feature>
<evidence type="ECO:0000256" key="1">
    <source>
        <dbReference type="SAM" id="MobiDB-lite"/>
    </source>
</evidence>
<feature type="compositionally biased region" description="Pro residues" evidence="1">
    <location>
        <begin position="163"/>
        <end position="184"/>
    </location>
</feature>
<evidence type="ECO:0000313" key="3">
    <source>
        <dbReference type="Proteomes" id="UP001276659"/>
    </source>
</evidence>
<dbReference type="AlphaFoldDB" id="A0AAD9YYA6"/>
<comment type="caution">
    <text evidence="2">The sequence shown here is derived from an EMBL/GenBank/DDBJ whole genome shotgun (WGS) entry which is preliminary data.</text>
</comment>
<protein>
    <submittedName>
        <fullName evidence="2">Uncharacterized protein</fullName>
    </submittedName>
</protein>
<accession>A0AAD9YYA6</accession>
<reference evidence="2" key="1">
    <citation type="submission" date="2022-11" db="EMBL/GenBank/DDBJ databases">
        <title>Chromosomal genome sequence assembly and mating type (MAT) locus characterization of the leprose asexual lichenized fungus Lepraria neglecta (Nyl.) Erichsen.</title>
        <authorList>
            <person name="Allen J.L."/>
            <person name="Pfeffer B."/>
        </authorList>
    </citation>
    <scope>NUCLEOTIDE SEQUENCE</scope>
    <source>
        <strain evidence="2">Allen 5258</strain>
    </source>
</reference>
<dbReference type="Proteomes" id="UP001276659">
    <property type="component" value="Unassembled WGS sequence"/>
</dbReference>
<feature type="compositionally biased region" description="Polar residues" evidence="1">
    <location>
        <begin position="57"/>
        <end position="70"/>
    </location>
</feature>
<feature type="compositionally biased region" description="Low complexity" evidence="1">
    <location>
        <begin position="185"/>
        <end position="200"/>
    </location>
</feature>
<keyword evidence="3" id="KW-1185">Reference proteome</keyword>
<dbReference type="EMBL" id="JASNWA010000010">
    <property type="protein sequence ID" value="KAK3168230.1"/>
    <property type="molecule type" value="Genomic_DNA"/>
</dbReference>
<sequence length="557" mass="55974">MDIDPEWQIWGADTCTPIALGVLDPPRVLMCANALGPSSVTVASGPEGQYPPAAPRNTGSLPPVETSNPSPTVPQPDPKFPENDPPKNLNVAQNQGGNNPAAVSPAPPANPNNESPTFMSQLHQALTSTSTPQQHPQAASDPVRAPNHQPNPQPDEAGFTAPLPSPQQPQPSTTPKPHAKPGPQPSASGSAPGSSENAPPVQNGVGGQPDQGAGESEGLSSPPDNNQNTPGAASEDDPTQVDPDKGDSTADGNPANKPITLSPVQLSRNAQSADGAAPALPAAQPLPKFRGQPILQSPNSDLVIAGSTLPPGSQATVAGHTVSNGASHVVIDRKTHALQPPTAPSPRPAPAVTAVEDPITSIGGQPILQNRNSDLIIGGSTLPPGSQATVVGHAISNDATKVVVDGKTQVLQPPTAPSLVPAPAVAAPKQPLPSIGGQPILQEANSDLIVAGNTVPAGSQAVVVDHTVSNGASNVVIDSSTYALQPPSIVTTAPALPSVEGHPVVQNSNSDLVVAGSTIAPGHQAIMAGHTVSNAASHIVLDSNTQTSTSGTATTKQ</sequence>
<feature type="compositionally biased region" description="Low complexity" evidence="1">
    <location>
        <begin position="270"/>
        <end position="287"/>
    </location>
</feature>